<dbReference type="EMBL" id="LT629700">
    <property type="protein sequence ID" value="SDM04136.1"/>
    <property type="molecule type" value="Genomic_DNA"/>
</dbReference>
<name>A0A1G9PZD3_9CORY</name>
<proteinExistence type="predicted"/>
<evidence type="ECO:0000256" key="1">
    <source>
        <dbReference type="SAM" id="Phobius"/>
    </source>
</evidence>
<accession>A0A1G9PZD3</accession>
<dbReference type="AlphaFoldDB" id="A0A1G9PZD3"/>
<evidence type="ECO:0000313" key="2">
    <source>
        <dbReference type="EMBL" id="SDM04136.1"/>
    </source>
</evidence>
<keyword evidence="1" id="KW-1133">Transmembrane helix</keyword>
<sequence length="48" mass="5049">MARDFNVVAVVLTVVAVVVAAYFLSEGTWAAPLVVLAASLLAIFSRRA</sequence>
<dbReference type="RefSeq" id="WP_157672464.1">
    <property type="nucleotide sequence ID" value="NZ_LT629700.1"/>
</dbReference>
<dbReference type="STRING" id="38302.SAMN04488535_1678"/>
<reference evidence="3" key="1">
    <citation type="submission" date="2016-10" db="EMBL/GenBank/DDBJ databases">
        <authorList>
            <person name="Varghese N."/>
            <person name="Submissions S."/>
        </authorList>
    </citation>
    <scope>NUCLEOTIDE SEQUENCE [LARGE SCALE GENOMIC DNA]</scope>
    <source>
        <strain evidence="3">DSM 20632</strain>
    </source>
</reference>
<evidence type="ECO:0000313" key="3">
    <source>
        <dbReference type="Proteomes" id="UP000199350"/>
    </source>
</evidence>
<dbReference type="Proteomes" id="UP000199350">
    <property type="component" value="Chromosome I"/>
</dbReference>
<keyword evidence="3" id="KW-1185">Reference proteome</keyword>
<feature type="transmembrane region" description="Helical" evidence="1">
    <location>
        <begin position="5"/>
        <end position="23"/>
    </location>
</feature>
<keyword evidence="1" id="KW-0472">Membrane</keyword>
<organism evidence="2 3">
    <name type="scientific">Corynebacterium mycetoides</name>
    <dbReference type="NCBI Taxonomy" id="38302"/>
    <lineage>
        <taxon>Bacteria</taxon>
        <taxon>Bacillati</taxon>
        <taxon>Actinomycetota</taxon>
        <taxon>Actinomycetes</taxon>
        <taxon>Mycobacteriales</taxon>
        <taxon>Corynebacteriaceae</taxon>
        <taxon>Corynebacterium</taxon>
    </lineage>
</organism>
<gene>
    <name evidence="2" type="ORF">SAMN04488535_1678</name>
</gene>
<feature type="transmembrane region" description="Helical" evidence="1">
    <location>
        <begin position="29"/>
        <end position="45"/>
    </location>
</feature>
<keyword evidence="1" id="KW-0812">Transmembrane</keyword>
<protein>
    <submittedName>
        <fullName evidence="2">Uncharacterized protein</fullName>
    </submittedName>
</protein>